<dbReference type="Proteomes" id="UP000305067">
    <property type="component" value="Unassembled WGS sequence"/>
</dbReference>
<sequence length="83" mass="8988">MLDGRPCSRSPCILDVSLSAPRTLIWSCCAVATCILSAIRRHLSSRMLPIQTSTFPLSPDTHRPVCLVPCSHVVRATTTPSPT</sequence>
<proteinExistence type="predicted"/>
<evidence type="ECO:0000313" key="1">
    <source>
        <dbReference type="EMBL" id="TFL01708.1"/>
    </source>
</evidence>
<gene>
    <name evidence="1" type="ORF">BDV98DRAFT_66506</name>
</gene>
<evidence type="ECO:0000313" key="2">
    <source>
        <dbReference type="Proteomes" id="UP000305067"/>
    </source>
</evidence>
<accession>A0A5C3QK28</accession>
<dbReference type="EMBL" id="ML178824">
    <property type="protein sequence ID" value="TFL01708.1"/>
    <property type="molecule type" value="Genomic_DNA"/>
</dbReference>
<protein>
    <submittedName>
        <fullName evidence="1">Uncharacterized protein</fullName>
    </submittedName>
</protein>
<keyword evidence="2" id="KW-1185">Reference proteome</keyword>
<reference evidence="1 2" key="1">
    <citation type="journal article" date="2019" name="Nat. Ecol. Evol.">
        <title>Megaphylogeny resolves global patterns of mushroom evolution.</title>
        <authorList>
            <person name="Varga T."/>
            <person name="Krizsan K."/>
            <person name="Foldi C."/>
            <person name="Dima B."/>
            <person name="Sanchez-Garcia M."/>
            <person name="Sanchez-Ramirez S."/>
            <person name="Szollosi G.J."/>
            <person name="Szarkandi J.G."/>
            <person name="Papp V."/>
            <person name="Albert L."/>
            <person name="Andreopoulos W."/>
            <person name="Angelini C."/>
            <person name="Antonin V."/>
            <person name="Barry K.W."/>
            <person name="Bougher N.L."/>
            <person name="Buchanan P."/>
            <person name="Buyck B."/>
            <person name="Bense V."/>
            <person name="Catcheside P."/>
            <person name="Chovatia M."/>
            <person name="Cooper J."/>
            <person name="Damon W."/>
            <person name="Desjardin D."/>
            <person name="Finy P."/>
            <person name="Geml J."/>
            <person name="Haridas S."/>
            <person name="Hughes K."/>
            <person name="Justo A."/>
            <person name="Karasinski D."/>
            <person name="Kautmanova I."/>
            <person name="Kiss B."/>
            <person name="Kocsube S."/>
            <person name="Kotiranta H."/>
            <person name="LaButti K.M."/>
            <person name="Lechner B.E."/>
            <person name="Liimatainen K."/>
            <person name="Lipzen A."/>
            <person name="Lukacs Z."/>
            <person name="Mihaltcheva S."/>
            <person name="Morgado L.N."/>
            <person name="Niskanen T."/>
            <person name="Noordeloos M.E."/>
            <person name="Ohm R.A."/>
            <person name="Ortiz-Santana B."/>
            <person name="Ovrebo C."/>
            <person name="Racz N."/>
            <person name="Riley R."/>
            <person name="Savchenko A."/>
            <person name="Shiryaev A."/>
            <person name="Soop K."/>
            <person name="Spirin V."/>
            <person name="Szebenyi C."/>
            <person name="Tomsovsky M."/>
            <person name="Tulloss R.E."/>
            <person name="Uehling J."/>
            <person name="Grigoriev I.V."/>
            <person name="Vagvolgyi C."/>
            <person name="Papp T."/>
            <person name="Martin F.M."/>
            <person name="Miettinen O."/>
            <person name="Hibbett D.S."/>
            <person name="Nagy L.G."/>
        </authorList>
    </citation>
    <scope>NUCLEOTIDE SEQUENCE [LARGE SCALE GENOMIC DNA]</scope>
    <source>
        <strain evidence="1 2">CBS 309.79</strain>
    </source>
</reference>
<name>A0A5C3QK28_9AGAR</name>
<dbReference type="AlphaFoldDB" id="A0A5C3QK28"/>
<organism evidence="1 2">
    <name type="scientific">Pterulicium gracile</name>
    <dbReference type="NCBI Taxonomy" id="1884261"/>
    <lineage>
        <taxon>Eukaryota</taxon>
        <taxon>Fungi</taxon>
        <taxon>Dikarya</taxon>
        <taxon>Basidiomycota</taxon>
        <taxon>Agaricomycotina</taxon>
        <taxon>Agaricomycetes</taxon>
        <taxon>Agaricomycetidae</taxon>
        <taxon>Agaricales</taxon>
        <taxon>Pleurotineae</taxon>
        <taxon>Pterulaceae</taxon>
        <taxon>Pterulicium</taxon>
    </lineage>
</organism>